<evidence type="ECO:0000313" key="1">
    <source>
        <dbReference type="EMBL" id="KFK29172.1"/>
    </source>
</evidence>
<gene>
    <name evidence="1" type="ordered locus">AALP_Aa7g098700</name>
</gene>
<dbReference type="Proteomes" id="UP000029120">
    <property type="component" value="Chromosome 7"/>
</dbReference>
<organism evidence="1 2">
    <name type="scientific">Arabis alpina</name>
    <name type="common">Alpine rock-cress</name>
    <dbReference type="NCBI Taxonomy" id="50452"/>
    <lineage>
        <taxon>Eukaryota</taxon>
        <taxon>Viridiplantae</taxon>
        <taxon>Streptophyta</taxon>
        <taxon>Embryophyta</taxon>
        <taxon>Tracheophyta</taxon>
        <taxon>Spermatophyta</taxon>
        <taxon>Magnoliopsida</taxon>
        <taxon>eudicotyledons</taxon>
        <taxon>Gunneridae</taxon>
        <taxon>Pentapetalae</taxon>
        <taxon>rosids</taxon>
        <taxon>malvids</taxon>
        <taxon>Brassicales</taxon>
        <taxon>Brassicaceae</taxon>
        <taxon>Arabideae</taxon>
        <taxon>Arabis</taxon>
    </lineage>
</organism>
<dbReference type="OrthoDB" id="2014981at2759"/>
<accession>A0A087GH20</accession>
<sequence>MIWKLDRRRRILTVQQKNRDQSDFAHQKDLGVKGKFPVWRLSSWWISVTVMEFFFFDLDRVLRGGGYLY</sequence>
<reference evidence="2" key="1">
    <citation type="journal article" date="2015" name="Nat. Plants">
        <title>Genome expansion of Arabis alpina linked with retrotransposition and reduced symmetric DNA methylation.</title>
        <authorList>
            <person name="Willing E.M."/>
            <person name="Rawat V."/>
            <person name="Mandakova T."/>
            <person name="Maumus F."/>
            <person name="James G.V."/>
            <person name="Nordstroem K.J."/>
            <person name="Becker C."/>
            <person name="Warthmann N."/>
            <person name="Chica C."/>
            <person name="Szarzynska B."/>
            <person name="Zytnicki M."/>
            <person name="Albani M.C."/>
            <person name="Kiefer C."/>
            <person name="Bergonzi S."/>
            <person name="Castaings L."/>
            <person name="Mateos J.L."/>
            <person name="Berns M.C."/>
            <person name="Bujdoso N."/>
            <person name="Piofczyk T."/>
            <person name="de Lorenzo L."/>
            <person name="Barrero-Sicilia C."/>
            <person name="Mateos I."/>
            <person name="Piednoel M."/>
            <person name="Hagmann J."/>
            <person name="Chen-Min-Tao R."/>
            <person name="Iglesias-Fernandez R."/>
            <person name="Schuster S.C."/>
            <person name="Alonso-Blanco C."/>
            <person name="Roudier F."/>
            <person name="Carbonero P."/>
            <person name="Paz-Ares J."/>
            <person name="Davis S.J."/>
            <person name="Pecinka A."/>
            <person name="Quesneville H."/>
            <person name="Colot V."/>
            <person name="Lysak M.A."/>
            <person name="Weigel D."/>
            <person name="Coupland G."/>
            <person name="Schneeberger K."/>
        </authorList>
    </citation>
    <scope>NUCLEOTIDE SEQUENCE [LARGE SCALE GENOMIC DNA]</scope>
    <source>
        <strain evidence="2">cv. Pajares</strain>
    </source>
</reference>
<evidence type="ECO:0000313" key="2">
    <source>
        <dbReference type="Proteomes" id="UP000029120"/>
    </source>
</evidence>
<keyword evidence="2" id="KW-1185">Reference proteome</keyword>
<dbReference type="Gramene" id="KFK29172">
    <property type="protein sequence ID" value="KFK29172"/>
    <property type="gene ID" value="AALP_AA7G098700"/>
</dbReference>
<proteinExistence type="predicted"/>
<dbReference type="EMBL" id="CM002875">
    <property type="protein sequence ID" value="KFK29172.1"/>
    <property type="molecule type" value="Genomic_DNA"/>
</dbReference>
<dbReference type="AlphaFoldDB" id="A0A087GH20"/>
<name>A0A087GH20_ARAAL</name>
<protein>
    <submittedName>
        <fullName evidence="1">Uncharacterized protein</fullName>
    </submittedName>
</protein>